<protein>
    <submittedName>
        <fullName evidence="1">Uncharacterized protein</fullName>
    </submittedName>
</protein>
<reference evidence="2" key="1">
    <citation type="submission" date="2008-04" db="EMBL/GenBank/DDBJ databases">
        <title>Complete sequence of plasmid 1 of Burkholderia ambifaria MC40-6.</title>
        <authorList>
            <person name="Copeland A."/>
            <person name="Lucas S."/>
            <person name="Lapidus A."/>
            <person name="Glavina del Rio T."/>
            <person name="Dalin E."/>
            <person name="Tice H."/>
            <person name="Pitluck S."/>
            <person name="Chain P."/>
            <person name="Malfatti S."/>
            <person name="Shin M."/>
            <person name="Vergez L."/>
            <person name="Lang D."/>
            <person name="Schmutz J."/>
            <person name="Larimer F."/>
            <person name="Land M."/>
            <person name="Hauser L."/>
            <person name="Kyrpides N."/>
            <person name="Lykidis A."/>
            <person name="Ramette A."/>
            <person name="Konstantinidis K."/>
            <person name="Tiedje J."/>
            <person name="Richardson P."/>
        </authorList>
    </citation>
    <scope>NUCLEOTIDE SEQUENCE [LARGE SCALE GENOMIC DNA]</scope>
    <source>
        <strain evidence="2">MC40-6</strain>
        <plasmid evidence="2">Plasmid pBMC401</plasmid>
    </source>
</reference>
<organism evidence="1 2">
    <name type="scientific">Burkholderia ambifaria (strain MC40-6)</name>
    <dbReference type="NCBI Taxonomy" id="398577"/>
    <lineage>
        <taxon>Bacteria</taxon>
        <taxon>Pseudomonadati</taxon>
        <taxon>Pseudomonadota</taxon>
        <taxon>Betaproteobacteria</taxon>
        <taxon>Burkholderiales</taxon>
        <taxon>Burkholderiaceae</taxon>
        <taxon>Burkholderia</taxon>
        <taxon>Burkholderia cepacia complex</taxon>
    </lineage>
</organism>
<dbReference type="RefSeq" id="WP_012367200.1">
    <property type="nucleotide sequence ID" value="NC_010553.1"/>
</dbReference>
<evidence type="ECO:0000313" key="1">
    <source>
        <dbReference type="EMBL" id="ACB68965.1"/>
    </source>
</evidence>
<accession>B1Z688</accession>
<evidence type="ECO:0000313" key="2">
    <source>
        <dbReference type="Proteomes" id="UP000001680"/>
    </source>
</evidence>
<gene>
    <name evidence="1" type="ordered locus">BamMC406_6540</name>
</gene>
<keyword evidence="1" id="KW-0614">Plasmid</keyword>
<name>B1Z688_BURA4</name>
<proteinExistence type="predicted"/>
<dbReference type="Proteomes" id="UP000001680">
    <property type="component" value="Plasmid pBMC401"/>
</dbReference>
<dbReference type="HOGENOM" id="CLU_3096407_0_0_4"/>
<dbReference type="AlphaFoldDB" id="B1Z688"/>
<geneLocation type="plasmid" evidence="1 2">
    <name>pBMC401</name>
</geneLocation>
<dbReference type="EMBL" id="CP001028">
    <property type="protein sequence ID" value="ACB68965.1"/>
    <property type="molecule type" value="Genomic_DNA"/>
</dbReference>
<sequence>MLELIDWIRHGELIHKLSSPYLWLSFVAMRIAIEYFFAGLAKMEHVSGDHE</sequence>
<dbReference type="KEGG" id="bac:BamMC406_6540"/>